<dbReference type="CDD" id="cd04496">
    <property type="entry name" value="SSB_OBF"/>
    <property type="match status" value="1"/>
</dbReference>
<feature type="region of interest" description="Disordered" evidence="4">
    <location>
        <begin position="111"/>
        <end position="166"/>
    </location>
</feature>
<dbReference type="PROSITE" id="PS50935">
    <property type="entry name" value="SSB"/>
    <property type="match status" value="1"/>
</dbReference>
<sequence>MASLNKVMLIGNLTRDPELRVTPKGTAICQFGLAVNRQFKDESGATRDETTFVDIEAWGKQGETVAKYLTKGRPLFVEGRLKLDSWDDKTTGQKRSKMKVVLENFQFLGGREGGEGGGAPGAAPRAASTGGDEGIDQTIERHTPPARTASKPTPPPQDNIDEDVPF</sequence>
<comment type="caution">
    <text evidence="2">Lacks conserved residue(s) required for the propagation of feature annotation.</text>
</comment>
<proteinExistence type="inferred from homology"/>
<dbReference type="RefSeq" id="WP_144353839.1">
    <property type="nucleotide sequence ID" value="NZ_CBCRVV010000008.1"/>
</dbReference>
<dbReference type="EMBL" id="VMBG01000002">
    <property type="protein sequence ID" value="TSJ77437.1"/>
    <property type="molecule type" value="Genomic_DNA"/>
</dbReference>
<dbReference type="Proteomes" id="UP000315648">
    <property type="component" value="Unassembled WGS sequence"/>
</dbReference>
<dbReference type="GO" id="GO:0003697">
    <property type="term" value="F:single-stranded DNA binding"/>
    <property type="evidence" value="ECO:0007669"/>
    <property type="project" value="UniProtKB-UniRule"/>
</dbReference>
<evidence type="ECO:0000256" key="3">
    <source>
        <dbReference type="RuleBase" id="RU000524"/>
    </source>
</evidence>
<keyword evidence="1 2" id="KW-0238">DNA-binding</keyword>
<evidence type="ECO:0000256" key="2">
    <source>
        <dbReference type="HAMAP-Rule" id="MF_00984"/>
    </source>
</evidence>
<accession>A0A556QLB6</accession>
<evidence type="ECO:0000313" key="5">
    <source>
        <dbReference type="EMBL" id="TSJ77437.1"/>
    </source>
</evidence>
<organism evidence="5 6">
    <name type="scientific">Rariglobus hedericola</name>
    <dbReference type="NCBI Taxonomy" id="2597822"/>
    <lineage>
        <taxon>Bacteria</taxon>
        <taxon>Pseudomonadati</taxon>
        <taxon>Verrucomicrobiota</taxon>
        <taxon>Opitutia</taxon>
        <taxon>Opitutales</taxon>
        <taxon>Opitutaceae</taxon>
        <taxon>Rariglobus</taxon>
    </lineage>
</organism>
<dbReference type="InterPro" id="IPR011344">
    <property type="entry name" value="ssDNA-bd"/>
</dbReference>
<gene>
    <name evidence="5" type="ORF">FPL22_15220</name>
</gene>
<dbReference type="SUPFAM" id="SSF50249">
    <property type="entry name" value="Nucleic acid-binding proteins"/>
    <property type="match status" value="1"/>
</dbReference>
<dbReference type="InterPro" id="IPR012340">
    <property type="entry name" value="NA-bd_OB-fold"/>
</dbReference>
<comment type="caution">
    <text evidence="5">The sequence shown here is derived from an EMBL/GenBank/DDBJ whole genome shotgun (WGS) entry which is preliminary data.</text>
</comment>
<dbReference type="NCBIfam" id="TIGR00621">
    <property type="entry name" value="ssb"/>
    <property type="match status" value="1"/>
</dbReference>
<reference evidence="5 6" key="1">
    <citation type="submission" date="2019-07" db="EMBL/GenBank/DDBJ databases">
        <title>Description of 53C-WASEF.</title>
        <authorList>
            <person name="Pitt A."/>
            <person name="Hahn M.W."/>
        </authorList>
    </citation>
    <scope>NUCLEOTIDE SEQUENCE [LARGE SCALE GENOMIC DNA]</scope>
    <source>
        <strain evidence="5 6">53C-WASEF</strain>
    </source>
</reference>
<dbReference type="OrthoDB" id="9809878at2"/>
<dbReference type="PANTHER" id="PTHR10302:SF27">
    <property type="entry name" value="SINGLE-STRANDED DNA-BINDING PROTEIN"/>
    <property type="match status" value="1"/>
</dbReference>
<keyword evidence="6" id="KW-1185">Reference proteome</keyword>
<evidence type="ECO:0000313" key="6">
    <source>
        <dbReference type="Proteomes" id="UP000315648"/>
    </source>
</evidence>
<dbReference type="Gene3D" id="2.40.50.140">
    <property type="entry name" value="Nucleic acid-binding proteins"/>
    <property type="match status" value="1"/>
</dbReference>
<dbReference type="Pfam" id="PF00436">
    <property type="entry name" value="SSB"/>
    <property type="match status" value="1"/>
</dbReference>
<protein>
    <recommendedName>
        <fullName evidence="2 3">Single-stranded DNA-binding protein</fullName>
        <shortName evidence="2">SSB</shortName>
    </recommendedName>
</protein>
<comment type="subunit">
    <text evidence="2">Homotetramer.</text>
</comment>
<dbReference type="PANTHER" id="PTHR10302">
    <property type="entry name" value="SINGLE-STRANDED DNA-BINDING PROTEIN"/>
    <property type="match status" value="1"/>
</dbReference>
<dbReference type="InterPro" id="IPR000424">
    <property type="entry name" value="Primosome_PriB/ssb"/>
</dbReference>
<dbReference type="AlphaFoldDB" id="A0A556QLB6"/>
<name>A0A556QLB6_9BACT</name>
<dbReference type="HAMAP" id="MF_00984">
    <property type="entry name" value="SSB"/>
    <property type="match status" value="1"/>
</dbReference>
<dbReference type="GO" id="GO:0009295">
    <property type="term" value="C:nucleoid"/>
    <property type="evidence" value="ECO:0007669"/>
    <property type="project" value="TreeGrafter"/>
</dbReference>
<evidence type="ECO:0000256" key="1">
    <source>
        <dbReference type="ARBA" id="ARBA00023125"/>
    </source>
</evidence>
<evidence type="ECO:0000256" key="4">
    <source>
        <dbReference type="SAM" id="MobiDB-lite"/>
    </source>
</evidence>
<dbReference type="GO" id="GO:0006260">
    <property type="term" value="P:DNA replication"/>
    <property type="evidence" value="ECO:0007669"/>
    <property type="project" value="InterPro"/>
</dbReference>